<name>A0ABS9SIF8_9BACT</name>
<sequence length="146" mass="16116">MLKHKSLSILKWVAPACAVAFSLLAFTNQTDADKIKSNDLFFADLYFKYTPTDPDDFSQSSVEEQSNWTLITSGQKCEQETNEVPCSFSITVETGQQASYLDGTHPSSRVNINTSGSSSQAYVSQLEDATTSDDITQEIDNIELPQ</sequence>
<evidence type="ECO:0000313" key="4">
    <source>
        <dbReference type="Proteomes" id="UP001202248"/>
    </source>
</evidence>
<feature type="signal peptide" evidence="2">
    <location>
        <begin position="1"/>
        <end position="25"/>
    </location>
</feature>
<feature type="compositionally biased region" description="Polar residues" evidence="1">
    <location>
        <begin position="101"/>
        <end position="134"/>
    </location>
</feature>
<feature type="region of interest" description="Disordered" evidence="1">
    <location>
        <begin position="101"/>
        <end position="146"/>
    </location>
</feature>
<feature type="compositionally biased region" description="Acidic residues" evidence="1">
    <location>
        <begin position="135"/>
        <end position="146"/>
    </location>
</feature>
<accession>A0ABS9SIF8</accession>
<feature type="chain" id="PRO_5047489297" evidence="2">
    <location>
        <begin position="26"/>
        <end position="146"/>
    </location>
</feature>
<dbReference type="Proteomes" id="UP001202248">
    <property type="component" value="Unassembled WGS sequence"/>
</dbReference>
<reference evidence="3 4" key="1">
    <citation type="submission" date="2022-02" db="EMBL/GenBank/DDBJ databases">
        <authorList>
            <person name="Min J."/>
        </authorList>
    </citation>
    <scope>NUCLEOTIDE SEQUENCE [LARGE SCALE GENOMIC DNA]</scope>
    <source>
        <strain evidence="3 4">GR10-1</strain>
    </source>
</reference>
<keyword evidence="2" id="KW-0732">Signal</keyword>
<dbReference type="RefSeq" id="WP_240827299.1">
    <property type="nucleotide sequence ID" value="NZ_JAKWBL010000001.1"/>
</dbReference>
<gene>
    <name evidence="3" type="ORF">MKP09_08550</name>
</gene>
<protein>
    <submittedName>
        <fullName evidence="3">Uncharacterized protein</fullName>
    </submittedName>
</protein>
<evidence type="ECO:0000256" key="1">
    <source>
        <dbReference type="SAM" id="MobiDB-lite"/>
    </source>
</evidence>
<comment type="caution">
    <text evidence="3">The sequence shown here is derived from an EMBL/GenBank/DDBJ whole genome shotgun (WGS) entry which is preliminary data.</text>
</comment>
<dbReference type="EMBL" id="JAKWBL010000001">
    <property type="protein sequence ID" value="MCH5597949.1"/>
    <property type="molecule type" value="Genomic_DNA"/>
</dbReference>
<proteinExistence type="predicted"/>
<organism evidence="3 4">
    <name type="scientific">Niabella ginsengisoli</name>
    <dbReference type="NCBI Taxonomy" id="522298"/>
    <lineage>
        <taxon>Bacteria</taxon>
        <taxon>Pseudomonadati</taxon>
        <taxon>Bacteroidota</taxon>
        <taxon>Chitinophagia</taxon>
        <taxon>Chitinophagales</taxon>
        <taxon>Chitinophagaceae</taxon>
        <taxon>Niabella</taxon>
    </lineage>
</organism>
<evidence type="ECO:0000256" key="2">
    <source>
        <dbReference type="SAM" id="SignalP"/>
    </source>
</evidence>
<keyword evidence="4" id="KW-1185">Reference proteome</keyword>
<evidence type="ECO:0000313" key="3">
    <source>
        <dbReference type="EMBL" id="MCH5597949.1"/>
    </source>
</evidence>